<evidence type="ECO:0000313" key="13">
    <source>
        <dbReference type="Proteomes" id="UP000242287"/>
    </source>
</evidence>
<evidence type="ECO:0000256" key="5">
    <source>
        <dbReference type="ARBA" id="ARBA00022801"/>
    </source>
</evidence>
<dbReference type="EMBL" id="KZ302098">
    <property type="protein sequence ID" value="PFH47670.1"/>
    <property type="molecule type" value="Genomic_DNA"/>
</dbReference>
<evidence type="ECO:0000256" key="2">
    <source>
        <dbReference type="ARBA" id="ARBA00006914"/>
    </source>
</evidence>
<dbReference type="FunFam" id="3.40.50.300:FF:000109">
    <property type="entry name" value="Peroxisomal biogenesis factor 6"/>
    <property type="match status" value="1"/>
</dbReference>
<dbReference type="InterPro" id="IPR047533">
    <property type="entry name" value="RecA-like_PEX6_r2"/>
</dbReference>
<evidence type="ECO:0000313" key="12">
    <source>
        <dbReference type="EMBL" id="PFH47670.1"/>
    </source>
</evidence>
<dbReference type="PANTHER" id="PTHR23077">
    <property type="entry name" value="AAA-FAMILY ATPASE"/>
    <property type="match status" value="1"/>
</dbReference>
<evidence type="ECO:0000256" key="4">
    <source>
        <dbReference type="ARBA" id="ARBA00022741"/>
    </source>
</evidence>
<organism evidence="12 13">
    <name type="scientific">Amanita thiersii Skay4041</name>
    <dbReference type="NCBI Taxonomy" id="703135"/>
    <lineage>
        <taxon>Eukaryota</taxon>
        <taxon>Fungi</taxon>
        <taxon>Dikarya</taxon>
        <taxon>Basidiomycota</taxon>
        <taxon>Agaricomycotina</taxon>
        <taxon>Agaricomycetes</taxon>
        <taxon>Agaricomycetidae</taxon>
        <taxon>Agaricales</taxon>
        <taxon>Pluteineae</taxon>
        <taxon>Amanitaceae</taxon>
        <taxon>Amanita</taxon>
    </lineage>
</organism>
<dbReference type="PANTHER" id="PTHR23077:SF9">
    <property type="entry name" value="PEROXISOMAL ATPASE PEX6"/>
    <property type="match status" value="1"/>
</dbReference>
<evidence type="ECO:0000256" key="3">
    <source>
        <dbReference type="ARBA" id="ARBA00022593"/>
    </source>
</evidence>
<evidence type="ECO:0000256" key="7">
    <source>
        <dbReference type="ARBA" id="ARBA00023136"/>
    </source>
</evidence>
<comment type="subcellular location">
    <subcellularLocation>
        <location evidence="1">Membrane</location>
    </subcellularLocation>
</comment>
<reference evidence="12 13" key="1">
    <citation type="submission" date="2014-02" db="EMBL/GenBank/DDBJ databases">
        <title>Transposable element dynamics among asymbiotic and ectomycorrhizal Amanita fungi.</title>
        <authorList>
            <consortium name="DOE Joint Genome Institute"/>
            <person name="Hess J."/>
            <person name="Skrede I."/>
            <person name="Wolfe B."/>
            <person name="LaButti K."/>
            <person name="Ohm R.A."/>
            <person name="Grigoriev I.V."/>
            <person name="Pringle A."/>
        </authorList>
    </citation>
    <scope>NUCLEOTIDE SEQUENCE [LARGE SCALE GENOMIC DNA]</scope>
    <source>
        <strain evidence="12 13">SKay4041</strain>
    </source>
</reference>
<dbReference type="GO" id="GO:0005524">
    <property type="term" value="F:ATP binding"/>
    <property type="evidence" value="ECO:0007669"/>
    <property type="project" value="UniProtKB-KW"/>
</dbReference>
<dbReference type="FunFam" id="1.10.8.60:FF:000039">
    <property type="entry name" value="peroxisome biogenesis factor 6"/>
    <property type="match status" value="1"/>
</dbReference>
<dbReference type="AlphaFoldDB" id="A0A2A9NIY3"/>
<dbReference type="SUPFAM" id="SSF52540">
    <property type="entry name" value="P-loop containing nucleoside triphosphate hydrolases"/>
    <property type="match status" value="2"/>
</dbReference>
<evidence type="ECO:0000256" key="8">
    <source>
        <dbReference type="ARBA" id="ARBA00034811"/>
    </source>
</evidence>
<dbReference type="InterPro" id="IPR003959">
    <property type="entry name" value="ATPase_AAA_core"/>
</dbReference>
<evidence type="ECO:0000256" key="1">
    <source>
        <dbReference type="ARBA" id="ARBA00004370"/>
    </source>
</evidence>
<keyword evidence="7" id="KW-0472">Membrane</keyword>
<gene>
    <name evidence="12" type="ORF">AMATHDRAFT_67211</name>
</gene>
<dbReference type="STRING" id="703135.A0A2A9NIY3"/>
<dbReference type="InterPro" id="IPR050168">
    <property type="entry name" value="AAA_ATPase_domain"/>
</dbReference>
<feature type="domain" description="AAA+ ATPase" evidence="11">
    <location>
        <begin position="842"/>
        <end position="982"/>
    </location>
</feature>
<dbReference type="Pfam" id="PF00004">
    <property type="entry name" value="AAA"/>
    <property type="match status" value="2"/>
</dbReference>
<name>A0A2A9NIY3_9AGAR</name>
<evidence type="ECO:0000256" key="9">
    <source>
        <dbReference type="ARBA" id="ARBA00034920"/>
    </source>
</evidence>
<keyword evidence="6" id="KW-0067">ATP-binding</keyword>
<dbReference type="CDD" id="cd19527">
    <property type="entry name" value="RecA-like_PEX6_r2"/>
    <property type="match status" value="1"/>
</dbReference>
<dbReference type="Gene3D" id="3.40.50.300">
    <property type="entry name" value="P-loop containing nucleotide triphosphate hydrolases"/>
    <property type="match status" value="2"/>
</dbReference>
<evidence type="ECO:0000256" key="6">
    <source>
        <dbReference type="ARBA" id="ARBA00022840"/>
    </source>
</evidence>
<feature type="domain" description="AAA+ ATPase" evidence="11">
    <location>
        <begin position="570"/>
        <end position="709"/>
    </location>
</feature>
<keyword evidence="3" id="KW-0962">Peroxisome biogenesis</keyword>
<dbReference type="SMART" id="SM00382">
    <property type="entry name" value="AAA"/>
    <property type="match status" value="2"/>
</dbReference>
<evidence type="ECO:0000256" key="10">
    <source>
        <dbReference type="ARBA" id="ARBA00048778"/>
    </source>
</evidence>
<dbReference type="InterPro" id="IPR027417">
    <property type="entry name" value="P-loop_NTPase"/>
</dbReference>
<keyword evidence="13" id="KW-1185">Reference proteome</keyword>
<dbReference type="Gene3D" id="1.10.8.60">
    <property type="match status" value="2"/>
</dbReference>
<feature type="non-terminal residue" evidence="12">
    <location>
        <position position="1"/>
    </location>
</feature>
<dbReference type="GO" id="GO:0005829">
    <property type="term" value="C:cytosol"/>
    <property type="evidence" value="ECO:0007669"/>
    <property type="project" value="TreeGrafter"/>
</dbReference>
<keyword evidence="5" id="KW-0378">Hydrolase</keyword>
<dbReference type="GO" id="GO:0005778">
    <property type="term" value="C:peroxisomal membrane"/>
    <property type="evidence" value="ECO:0007669"/>
    <property type="project" value="TreeGrafter"/>
</dbReference>
<dbReference type="Pfam" id="PF17862">
    <property type="entry name" value="AAA_lid_3"/>
    <property type="match status" value="1"/>
</dbReference>
<dbReference type="InterPro" id="IPR003593">
    <property type="entry name" value="AAA+_ATPase"/>
</dbReference>
<protein>
    <recommendedName>
        <fullName evidence="8">Peroxisomal ATPase PEX6</fullName>
    </recommendedName>
    <alternativeName>
        <fullName evidence="9">Peroxin-6</fullName>
    </alternativeName>
</protein>
<dbReference type="Proteomes" id="UP000242287">
    <property type="component" value="Unassembled WGS sequence"/>
</dbReference>
<accession>A0A2A9NIY3</accession>
<dbReference type="Pfam" id="PF23315">
    <property type="entry name" value="PEX6_4th"/>
    <property type="match status" value="1"/>
</dbReference>
<proteinExistence type="inferred from homology"/>
<comment type="catalytic activity">
    <reaction evidence="10">
        <text>ATP + H2O = ADP + phosphate + H(+)</text>
        <dbReference type="Rhea" id="RHEA:13065"/>
        <dbReference type="ChEBI" id="CHEBI:15377"/>
        <dbReference type="ChEBI" id="CHEBI:15378"/>
        <dbReference type="ChEBI" id="CHEBI:30616"/>
        <dbReference type="ChEBI" id="CHEBI:43474"/>
        <dbReference type="ChEBI" id="CHEBI:456216"/>
    </reaction>
    <physiologicalReaction direction="left-to-right" evidence="10">
        <dbReference type="Rhea" id="RHEA:13066"/>
    </physiologicalReaction>
</comment>
<dbReference type="InterPro" id="IPR056995">
    <property type="entry name" value="PEX6_4th_dom"/>
</dbReference>
<keyword evidence="4" id="KW-0547">Nucleotide-binding</keyword>
<comment type="similarity">
    <text evidence="2">Belongs to the AAA ATPase family.</text>
</comment>
<evidence type="ECO:0000259" key="11">
    <source>
        <dbReference type="SMART" id="SM00382"/>
    </source>
</evidence>
<dbReference type="OrthoDB" id="5553750at2759"/>
<dbReference type="PROSITE" id="PS00674">
    <property type="entry name" value="AAA"/>
    <property type="match status" value="1"/>
</dbReference>
<dbReference type="GO" id="GO:0016558">
    <property type="term" value="P:protein import into peroxisome matrix"/>
    <property type="evidence" value="ECO:0007669"/>
    <property type="project" value="TreeGrafter"/>
</dbReference>
<dbReference type="GO" id="GO:0016887">
    <property type="term" value="F:ATP hydrolysis activity"/>
    <property type="evidence" value="ECO:0007669"/>
    <property type="project" value="InterPro"/>
</dbReference>
<sequence length="1118" mass="122328">MFVWMTVLASAQLDLSSHYLAIMSLLCNLPTSTVSPYILKEGEERQYEDYVSMSRSLWRVFVRDAEPSRVCLCLQPTWMLHGANSGLICWAVPDDQIEHIAIPSSWPRTYRHIFGVERDDPLVHVTLHDPIPLQEVVLTALSESAYKLAQVSSSSLEAWFASDKRILRCGATYGLDSLDGFTGHDDVEIPLKDICGYRLDVAAPALQGYAVTGSTNFIVISAATGEEVARSPDSDELGVDPDSIVINEEFLKSCIPLIPSADVSPHSSGEREVVNNRFRPVSCPDNATQGADDKTLFIRTADLGSMGLLDGDWIVAGHDKYTRRRLVRIQANDEMLETTGLVAGSASLLHNICADRSRATWFTKSTESAVVLYCSHSGIREPIIPTARAVTVARVASPVSNSKAYQQLVLQSLKKYFETGKRLVKQGDLIRLSIDTDFVHLATQVEANMENSEEAKPSGVAGYSHPSAGPRANEVLFFRVTDVDYGDRPPDLAATVPDLYAGCTTGELGCWVDPGTTRVLQAGLEQSYVAANMDFSGSQSSSQVLPLVGDSKLLQLGAAAVSGSAAQYDFHISVLLKGARGIGKFTTASWVAQRLGFHLIEVDCFEICAEGDTKMEALVRLRFEQASQFAPCLLVLRHIEALAQKSQTPESRKEHMWSKILQECFGNVAENWKKSGLPTMIVGTTSEPGKVPVPVLSCFKNEINFTAPNDKQRREILGYLLANVALSPDVSLDHLASETAALVASDLVNLVTRAKLCSIRRSKTDTSDSSGVDTSFIPLTSADFNIALKDARTAYSENIGAPKIPSVSWDDVGGLADVKQDIFDTIQLPMDHPELFSKGLKKRSGILLYGPPGTGKTLVAKAIATSFSLNFLSVKGPELLNMYIGESEANVRRIFQRARDATPCVIFFDELDSIAPKRGNHGDSAGVMDRIVSQLLAELDGMASSSEVTVFVIGATNRPDLLDPALLRPGRFDRALYLGVSQTHLEQLNILEALTRKFRLDPTLDLLQIAQSCPFNYTGADFYALCSDAMLNAMSRKAEELEHTIDELNKHPLSDKQHPYPITAQYYLAEMAQPHELEVIVKSVDFELALNNLIPSVSQSEMEHYASLKELFSSLGSS</sequence>
<dbReference type="InterPro" id="IPR041569">
    <property type="entry name" value="AAA_lid_3"/>
</dbReference>
<dbReference type="InterPro" id="IPR003960">
    <property type="entry name" value="ATPase_AAA_CS"/>
</dbReference>